<organism evidence="2 3">
    <name type="scientific">Staphylococcus pseudintermedius</name>
    <dbReference type="NCBI Taxonomy" id="283734"/>
    <lineage>
        <taxon>Bacteria</taxon>
        <taxon>Bacillati</taxon>
        <taxon>Bacillota</taxon>
        <taxon>Bacilli</taxon>
        <taxon>Bacillales</taxon>
        <taxon>Staphylococcaceae</taxon>
        <taxon>Staphylococcus</taxon>
        <taxon>Staphylococcus intermedius group</taxon>
    </lineage>
</organism>
<dbReference type="SUPFAM" id="SSF52540">
    <property type="entry name" value="P-loop containing nucleoside triphosphate hydrolases"/>
    <property type="match status" value="1"/>
</dbReference>
<dbReference type="PANTHER" id="PTHR42855">
    <property type="entry name" value="ABC TRANSPORTER ATP-BINDING SUBUNIT"/>
    <property type="match status" value="1"/>
</dbReference>
<dbReference type="InterPro" id="IPR003439">
    <property type="entry name" value="ABC_transporter-like_ATP-bd"/>
</dbReference>
<sequence>MLKRYLIKGGRDMSILTLKNIRCEMDGKLLFEADGLTIEEGDVIGLIGKNGAGKTCLLKILAGELSDYAGYISGNRLTYFSELCITEDMTQSGGDCGN</sequence>
<dbReference type="Pfam" id="PF00005">
    <property type="entry name" value="ABC_tran"/>
    <property type="match status" value="1"/>
</dbReference>
<evidence type="ECO:0000259" key="1">
    <source>
        <dbReference type="Pfam" id="PF00005"/>
    </source>
</evidence>
<dbReference type="InterPro" id="IPR027417">
    <property type="entry name" value="P-loop_NTPase"/>
</dbReference>
<gene>
    <name evidence="2" type="ORF">DD924_05635</name>
</gene>
<accession>A0A317Z9F4</accession>
<evidence type="ECO:0000313" key="3">
    <source>
        <dbReference type="Proteomes" id="UP000246351"/>
    </source>
</evidence>
<dbReference type="GO" id="GO:0016887">
    <property type="term" value="F:ATP hydrolysis activity"/>
    <property type="evidence" value="ECO:0007669"/>
    <property type="project" value="InterPro"/>
</dbReference>
<evidence type="ECO:0000313" key="2">
    <source>
        <dbReference type="EMBL" id="PWZ98890.1"/>
    </source>
</evidence>
<dbReference type="EMBL" id="QEIV01000460">
    <property type="protein sequence ID" value="PWZ98890.1"/>
    <property type="molecule type" value="Genomic_DNA"/>
</dbReference>
<protein>
    <recommendedName>
        <fullName evidence="1">ABC transporter domain-containing protein</fullName>
    </recommendedName>
</protein>
<dbReference type="Proteomes" id="UP000246351">
    <property type="component" value="Unassembled WGS sequence"/>
</dbReference>
<dbReference type="InterPro" id="IPR051309">
    <property type="entry name" value="ABCF_ATPase"/>
</dbReference>
<dbReference type="PANTHER" id="PTHR42855:SF2">
    <property type="entry name" value="DRUG RESISTANCE ABC TRANSPORTER,ATP-BINDING PROTEIN"/>
    <property type="match status" value="1"/>
</dbReference>
<dbReference type="AlphaFoldDB" id="A0A317Z9F4"/>
<dbReference type="Gene3D" id="3.40.50.300">
    <property type="entry name" value="P-loop containing nucleotide triphosphate hydrolases"/>
    <property type="match status" value="1"/>
</dbReference>
<feature type="domain" description="ABC transporter" evidence="1">
    <location>
        <begin position="36"/>
        <end position="78"/>
    </location>
</feature>
<reference evidence="2 3" key="1">
    <citation type="journal article" date="2018" name="Vet. Microbiol.">
        <title>Clonal diversity and geographic distribution of methicillin-resistant Staphylococcus pseudintermedius from Australian animals: Discovery of novel sequence types.</title>
        <authorList>
            <person name="Worthing K.A."/>
            <person name="Abraham S."/>
            <person name="Coombs G.W."/>
            <person name="Pang S."/>
            <person name="Saputra S."/>
            <person name="Jordan D."/>
            <person name="Trott D.J."/>
            <person name="Norris J.M."/>
        </authorList>
    </citation>
    <scope>NUCLEOTIDE SEQUENCE [LARGE SCALE GENOMIC DNA]</scope>
    <source>
        <strain evidence="2 3">ST71 3</strain>
    </source>
</reference>
<name>A0A317Z9F4_STAPS</name>
<proteinExistence type="predicted"/>
<dbReference type="GO" id="GO:0005524">
    <property type="term" value="F:ATP binding"/>
    <property type="evidence" value="ECO:0007669"/>
    <property type="project" value="InterPro"/>
</dbReference>
<comment type="caution">
    <text evidence="2">The sequence shown here is derived from an EMBL/GenBank/DDBJ whole genome shotgun (WGS) entry which is preliminary data.</text>
</comment>